<accession>A0ABX4FSF6</accession>
<keyword evidence="3" id="KW-1185">Reference proteome</keyword>
<name>A0ABX4FSF6_9GAMM</name>
<protein>
    <recommendedName>
        <fullName evidence="1">DUF4935 domain-containing protein</fullName>
    </recommendedName>
</protein>
<dbReference type="Pfam" id="PF16289">
    <property type="entry name" value="PIN_12"/>
    <property type="match status" value="1"/>
</dbReference>
<evidence type="ECO:0000313" key="2">
    <source>
        <dbReference type="EMBL" id="OZS41819.1"/>
    </source>
</evidence>
<evidence type="ECO:0000259" key="1">
    <source>
        <dbReference type="Pfam" id="PF16289"/>
    </source>
</evidence>
<dbReference type="Proteomes" id="UP000215999">
    <property type="component" value="Unassembled WGS sequence"/>
</dbReference>
<proteinExistence type="predicted"/>
<evidence type="ECO:0000313" key="3">
    <source>
        <dbReference type="Proteomes" id="UP000215999"/>
    </source>
</evidence>
<dbReference type="EMBL" id="NOIF01000225">
    <property type="protein sequence ID" value="OZS41819.1"/>
    <property type="molecule type" value="Genomic_DNA"/>
</dbReference>
<comment type="caution">
    <text evidence="2">The sequence shown here is derived from an EMBL/GenBank/DDBJ whole genome shotgun (WGS) entry which is preliminary data.</text>
</comment>
<organism evidence="2 3">
    <name type="scientific">Photobacterium sanguinicancri</name>
    <dbReference type="NCBI Taxonomy" id="875932"/>
    <lineage>
        <taxon>Bacteria</taxon>
        <taxon>Pseudomonadati</taxon>
        <taxon>Pseudomonadota</taxon>
        <taxon>Gammaproteobacteria</taxon>
        <taxon>Vibrionales</taxon>
        <taxon>Vibrionaceae</taxon>
        <taxon>Photobacterium</taxon>
    </lineage>
</organism>
<sequence length="89" mass="10282">MIEIVLDTNILHQEGLNSGRMQLLKKLIDVEFVRLHIPEIVKNEFITKKAHTASDLMTKSANNLKTVNANFETSECFKEELQKIEDNIR</sequence>
<gene>
    <name evidence="2" type="ORF">ASV53_21645</name>
</gene>
<feature type="domain" description="DUF4935" evidence="1">
    <location>
        <begin position="4"/>
        <end position="79"/>
    </location>
</feature>
<reference evidence="2 3" key="1">
    <citation type="journal article" date="2016" name="Antonie Van Leeuwenhoek">
        <title>Photobacterium sanguinicancri sp. nov. isolated from marine animals.</title>
        <authorList>
            <person name="Gomez-Gil B."/>
            <person name="Roque A."/>
            <person name="Rotllant G."/>
            <person name="Romalde J.L."/>
            <person name="Doce A."/>
            <person name="Eggermont M."/>
            <person name="Defoirdt T."/>
        </authorList>
    </citation>
    <scope>NUCLEOTIDE SEQUENCE [LARGE SCALE GENOMIC DNA]</scope>
    <source>
        <strain evidence="2 3">CAIM 1827</strain>
    </source>
</reference>
<dbReference type="InterPro" id="IPR032557">
    <property type="entry name" value="DUF4935"/>
</dbReference>
<feature type="non-terminal residue" evidence="2">
    <location>
        <position position="89"/>
    </location>
</feature>